<proteinExistence type="predicted"/>
<keyword evidence="4" id="KW-1185">Reference proteome</keyword>
<name>A0A5N3PFX6_9HYPH</name>
<evidence type="ECO:0000313" key="3">
    <source>
        <dbReference type="EMBL" id="KAB0268614.1"/>
    </source>
</evidence>
<dbReference type="OrthoDB" id="6192933at2"/>
<evidence type="ECO:0000313" key="4">
    <source>
        <dbReference type="Proteomes" id="UP000325684"/>
    </source>
</evidence>
<dbReference type="EMBL" id="VCMV01000004">
    <property type="protein sequence ID" value="KAB0268614.1"/>
    <property type="molecule type" value="Genomic_DNA"/>
</dbReference>
<dbReference type="InterPro" id="IPR001638">
    <property type="entry name" value="Solute-binding_3/MltF_N"/>
</dbReference>
<dbReference type="SUPFAM" id="SSF53850">
    <property type="entry name" value="Periplasmic binding protein-like II"/>
    <property type="match status" value="1"/>
</dbReference>
<dbReference type="SMART" id="SM00062">
    <property type="entry name" value="PBPb"/>
    <property type="match status" value="1"/>
</dbReference>
<dbReference type="AlphaFoldDB" id="A0A5N3PFX6"/>
<dbReference type="Pfam" id="PF00497">
    <property type="entry name" value="SBP_bac_3"/>
    <property type="match status" value="1"/>
</dbReference>
<dbReference type="Proteomes" id="UP000325684">
    <property type="component" value="Unassembled WGS sequence"/>
</dbReference>
<comment type="caution">
    <text evidence="3">The sequence shown here is derived from an EMBL/GenBank/DDBJ whole genome shotgun (WGS) entry which is preliminary data.</text>
</comment>
<keyword evidence="1" id="KW-0732">Signal</keyword>
<organism evidence="3 4">
    <name type="scientific">Microvirga brassicacearum</name>
    <dbReference type="NCBI Taxonomy" id="2580413"/>
    <lineage>
        <taxon>Bacteria</taxon>
        <taxon>Pseudomonadati</taxon>
        <taxon>Pseudomonadota</taxon>
        <taxon>Alphaproteobacteria</taxon>
        <taxon>Hyphomicrobiales</taxon>
        <taxon>Methylobacteriaceae</taxon>
        <taxon>Microvirga</taxon>
    </lineage>
</organism>
<dbReference type="PANTHER" id="PTHR35936:SF17">
    <property type="entry name" value="ARGININE-BINDING EXTRACELLULAR PROTEIN ARTP"/>
    <property type="match status" value="1"/>
</dbReference>
<accession>A0A5N3PFX6</accession>
<reference evidence="3 4" key="1">
    <citation type="journal article" date="2019" name="Microorganisms">
        <title>Genome Insights into the Novel Species Microvirga brassicacearum, a Rapeseed Endophyte with Biotechnological Potential.</title>
        <authorList>
            <person name="Jimenez-Gomez A."/>
            <person name="Saati-Santamaria Z."/>
            <person name="Igual J.M."/>
            <person name="Rivas R."/>
            <person name="Mateos P.F."/>
            <person name="Garcia-Fraile P."/>
        </authorList>
    </citation>
    <scope>NUCLEOTIDE SEQUENCE [LARGE SCALE GENOMIC DNA]</scope>
    <source>
        <strain evidence="3 4">CDVBN77</strain>
    </source>
</reference>
<dbReference type="PANTHER" id="PTHR35936">
    <property type="entry name" value="MEMBRANE-BOUND LYTIC MUREIN TRANSGLYCOSYLASE F"/>
    <property type="match status" value="1"/>
</dbReference>
<evidence type="ECO:0000259" key="2">
    <source>
        <dbReference type="SMART" id="SM00062"/>
    </source>
</evidence>
<gene>
    <name evidence="3" type="ORF">FEZ63_04000</name>
</gene>
<sequence>MQSCTESNQEEHPMRSFFAALAAIAIGFFGAADAKADKLQDIISKGVVRIGVPLDAPPFGSQDANRNPVGFDIEMAEMVAKGLGVKLELQQITGANRIPFLLTDKVDIVISVMGLTPERAKQIQFTAPYANTFLAVYGAKDAPVSNPEQLGSLKVAAAKGTTQEMAISAANPKANLMRTEDDATAAAAYISGQADLIATNSIVAQALAKQNPNKAFERKFTIRRSPAHMGVQMDQHNLVRWLDGFILFNSMNGELDRLHRKYLDMPMDPLPTL</sequence>
<evidence type="ECO:0000256" key="1">
    <source>
        <dbReference type="ARBA" id="ARBA00022729"/>
    </source>
</evidence>
<dbReference type="Gene3D" id="3.40.190.10">
    <property type="entry name" value="Periplasmic binding protein-like II"/>
    <property type="match status" value="2"/>
</dbReference>
<protein>
    <submittedName>
        <fullName evidence="3">Transporter substrate-binding domain-containing protein</fullName>
    </submittedName>
</protein>
<feature type="domain" description="Solute-binding protein family 3/N-terminal" evidence="2">
    <location>
        <begin position="47"/>
        <end position="266"/>
    </location>
</feature>